<proteinExistence type="predicted"/>
<reference evidence="2 3" key="1">
    <citation type="submission" date="2016-11" db="EMBL/GenBank/DDBJ databases">
        <title>Complete genome sequence of Streptomyces niveus SCSIO 3406.</title>
        <authorList>
            <person name="Zhu Q."/>
            <person name="Cheng W."/>
            <person name="Song Y."/>
            <person name="Li Q."/>
            <person name="Ju J."/>
        </authorList>
    </citation>
    <scope>NUCLEOTIDE SEQUENCE [LARGE SCALE GENOMIC DNA]</scope>
    <source>
        <strain evidence="2 3">SCSIO 3406</strain>
    </source>
</reference>
<evidence type="ECO:0000313" key="2">
    <source>
        <dbReference type="EMBL" id="AQU69929.1"/>
    </source>
</evidence>
<dbReference type="RefSeq" id="WP_078078586.1">
    <property type="nucleotide sequence ID" value="NZ_CP018047.1"/>
</dbReference>
<sequence length="75" mass="7819">MDGYRNGVSAGSITADWIKSRKSTANGQCVELAALPGGKVAMRNSTDPDGPALIFDALEMAAFLDGARKGEFDAL</sequence>
<evidence type="ECO:0000313" key="3">
    <source>
        <dbReference type="Proteomes" id="UP000189677"/>
    </source>
</evidence>
<organism evidence="2 3">
    <name type="scientific">Streptomyces niveus</name>
    <name type="common">Streptomyces spheroides</name>
    <dbReference type="NCBI Taxonomy" id="193462"/>
    <lineage>
        <taxon>Bacteria</taxon>
        <taxon>Bacillati</taxon>
        <taxon>Actinomycetota</taxon>
        <taxon>Actinomycetes</taxon>
        <taxon>Kitasatosporales</taxon>
        <taxon>Streptomycetaceae</taxon>
        <taxon>Streptomyces</taxon>
    </lineage>
</organism>
<dbReference type="KEGG" id="snw:BBN63_30830"/>
<name>A0A1U9R0Q9_STRNV</name>
<keyword evidence="3" id="KW-1185">Reference proteome</keyword>
<dbReference type="EMBL" id="CP018047">
    <property type="protein sequence ID" value="AQU69929.1"/>
    <property type="molecule type" value="Genomic_DNA"/>
</dbReference>
<protein>
    <submittedName>
        <fullName evidence="2">DUF397 domain-containing protein</fullName>
    </submittedName>
</protein>
<gene>
    <name evidence="2" type="ORF">BBN63_30830</name>
</gene>
<dbReference type="OrthoDB" id="4558943at2"/>
<dbReference type="AlphaFoldDB" id="A0A1U9R0Q9"/>
<dbReference type="Proteomes" id="UP000189677">
    <property type="component" value="Chromosome"/>
</dbReference>
<dbReference type="InterPro" id="IPR007278">
    <property type="entry name" value="DUF397"/>
</dbReference>
<dbReference type="Pfam" id="PF04149">
    <property type="entry name" value="DUF397"/>
    <property type="match status" value="1"/>
</dbReference>
<accession>A0A1U9R0Q9</accession>
<feature type="domain" description="DUF397" evidence="1">
    <location>
        <begin position="15"/>
        <end position="68"/>
    </location>
</feature>
<evidence type="ECO:0000259" key="1">
    <source>
        <dbReference type="Pfam" id="PF04149"/>
    </source>
</evidence>